<dbReference type="InterPro" id="IPR052157">
    <property type="entry name" value="BCAA_transport_permease"/>
</dbReference>
<keyword evidence="7 9" id="KW-0472">Membrane</keyword>
<keyword evidence="2" id="KW-0813">Transport</keyword>
<feature type="transmembrane region" description="Helical" evidence="9">
    <location>
        <begin position="49"/>
        <end position="79"/>
    </location>
</feature>
<evidence type="ECO:0000256" key="1">
    <source>
        <dbReference type="ARBA" id="ARBA00004651"/>
    </source>
</evidence>
<name>A0A9D6Z661_9BACT</name>
<comment type="similarity">
    <text evidence="8">Belongs to the binding-protein-dependent transport system permease family. LivHM subfamily.</text>
</comment>
<protein>
    <submittedName>
        <fullName evidence="10">Branched-chain amino acid ABC transporter permease</fullName>
    </submittedName>
</protein>
<feature type="non-terminal residue" evidence="10">
    <location>
        <position position="1"/>
    </location>
</feature>
<dbReference type="EMBL" id="JACRDE010000643">
    <property type="protein sequence ID" value="MBI5252720.1"/>
    <property type="molecule type" value="Genomic_DNA"/>
</dbReference>
<comment type="caution">
    <text evidence="10">The sequence shown here is derived from an EMBL/GenBank/DDBJ whole genome shotgun (WGS) entry which is preliminary data.</text>
</comment>
<accession>A0A9D6Z661</accession>
<keyword evidence="4 9" id="KW-0812">Transmembrane</keyword>
<proteinExistence type="inferred from homology"/>
<evidence type="ECO:0000256" key="7">
    <source>
        <dbReference type="ARBA" id="ARBA00023136"/>
    </source>
</evidence>
<evidence type="ECO:0000313" key="10">
    <source>
        <dbReference type="EMBL" id="MBI5252720.1"/>
    </source>
</evidence>
<dbReference type="InterPro" id="IPR001851">
    <property type="entry name" value="ABC_transp_permease"/>
</dbReference>
<dbReference type="PANTHER" id="PTHR11795:SF445">
    <property type="entry name" value="AMINO ACID ABC TRANSPORTER PERMEASE PROTEIN"/>
    <property type="match status" value="1"/>
</dbReference>
<evidence type="ECO:0000256" key="6">
    <source>
        <dbReference type="ARBA" id="ARBA00022989"/>
    </source>
</evidence>
<keyword evidence="5" id="KW-0029">Amino-acid transport</keyword>
<dbReference type="Proteomes" id="UP000807825">
    <property type="component" value="Unassembled WGS sequence"/>
</dbReference>
<dbReference type="Pfam" id="PF02653">
    <property type="entry name" value="BPD_transp_2"/>
    <property type="match status" value="1"/>
</dbReference>
<evidence type="ECO:0000256" key="3">
    <source>
        <dbReference type="ARBA" id="ARBA00022475"/>
    </source>
</evidence>
<organism evidence="10 11">
    <name type="scientific">Desulfomonile tiedjei</name>
    <dbReference type="NCBI Taxonomy" id="2358"/>
    <lineage>
        <taxon>Bacteria</taxon>
        <taxon>Pseudomonadati</taxon>
        <taxon>Thermodesulfobacteriota</taxon>
        <taxon>Desulfomonilia</taxon>
        <taxon>Desulfomonilales</taxon>
        <taxon>Desulfomonilaceae</taxon>
        <taxon>Desulfomonile</taxon>
    </lineage>
</organism>
<dbReference type="GO" id="GO:0006865">
    <property type="term" value="P:amino acid transport"/>
    <property type="evidence" value="ECO:0007669"/>
    <property type="project" value="UniProtKB-KW"/>
</dbReference>
<evidence type="ECO:0000256" key="8">
    <source>
        <dbReference type="ARBA" id="ARBA00037998"/>
    </source>
</evidence>
<keyword evidence="3" id="KW-1003">Cell membrane</keyword>
<reference evidence="10" key="1">
    <citation type="submission" date="2020-07" db="EMBL/GenBank/DDBJ databases">
        <title>Huge and variable diversity of episymbiotic CPR bacteria and DPANN archaea in groundwater ecosystems.</title>
        <authorList>
            <person name="He C.Y."/>
            <person name="Keren R."/>
            <person name="Whittaker M."/>
            <person name="Farag I.F."/>
            <person name="Doudna J."/>
            <person name="Cate J.H.D."/>
            <person name="Banfield J.F."/>
        </authorList>
    </citation>
    <scope>NUCLEOTIDE SEQUENCE</scope>
    <source>
        <strain evidence="10">NC_groundwater_1664_Pr3_B-0.1um_52_9</strain>
    </source>
</reference>
<dbReference type="GO" id="GO:0022857">
    <property type="term" value="F:transmembrane transporter activity"/>
    <property type="evidence" value="ECO:0007669"/>
    <property type="project" value="InterPro"/>
</dbReference>
<sequence>RQMAAAMGINVSSVLVTTFIIGSALAAVAGVLAAPISQVFYLMGNDVVLLSFIVVIVGGLGSLGGTLITALVLCALEGVLASVLTPTQAKAAIFVIMIVVLMVRPWGLFGEREG</sequence>
<gene>
    <name evidence="10" type="ORF">HY912_24760</name>
</gene>
<dbReference type="AlphaFoldDB" id="A0A9D6Z661"/>
<keyword evidence="6 9" id="KW-1133">Transmembrane helix</keyword>
<evidence type="ECO:0000256" key="5">
    <source>
        <dbReference type="ARBA" id="ARBA00022970"/>
    </source>
</evidence>
<comment type="subcellular location">
    <subcellularLocation>
        <location evidence="1">Cell membrane</location>
        <topology evidence="1">Multi-pass membrane protein</topology>
    </subcellularLocation>
</comment>
<evidence type="ECO:0000256" key="9">
    <source>
        <dbReference type="SAM" id="Phobius"/>
    </source>
</evidence>
<evidence type="ECO:0000256" key="2">
    <source>
        <dbReference type="ARBA" id="ARBA00022448"/>
    </source>
</evidence>
<dbReference type="PANTHER" id="PTHR11795">
    <property type="entry name" value="BRANCHED-CHAIN AMINO ACID TRANSPORT SYSTEM PERMEASE PROTEIN LIVH"/>
    <property type="match status" value="1"/>
</dbReference>
<evidence type="ECO:0000313" key="11">
    <source>
        <dbReference type="Proteomes" id="UP000807825"/>
    </source>
</evidence>
<evidence type="ECO:0000256" key="4">
    <source>
        <dbReference type="ARBA" id="ARBA00022692"/>
    </source>
</evidence>
<dbReference type="GO" id="GO:0005886">
    <property type="term" value="C:plasma membrane"/>
    <property type="evidence" value="ECO:0007669"/>
    <property type="project" value="UniProtKB-SubCell"/>
</dbReference>